<dbReference type="Pfam" id="PF01425">
    <property type="entry name" value="Amidase"/>
    <property type="match status" value="1"/>
</dbReference>
<dbReference type="SUPFAM" id="SSF75304">
    <property type="entry name" value="Amidase signature (AS) enzymes"/>
    <property type="match status" value="1"/>
</dbReference>
<evidence type="ECO:0000313" key="4">
    <source>
        <dbReference type="Proteomes" id="UP001295740"/>
    </source>
</evidence>
<dbReference type="Gene3D" id="3.90.1300.10">
    <property type="entry name" value="Amidase signature (AS) domain"/>
    <property type="match status" value="1"/>
</dbReference>
<comment type="caution">
    <text evidence="3">The sequence shown here is derived from an EMBL/GenBank/DDBJ whole genome shotgun (WGS) entry which is preliminary data.</text>
</comment>
<protein>
    <submittedName>
        <fullName evidence="3">Uu.00g055950.m01.CDS01</fullName>
    </submittedName>
</protein>
<evidence type="ECO:0000256" key="1">
    <source>
        <dbReference type="SAM" id="MobiDB-lite"/>
    </source>
</evidence>
<dbReference type="PANTHER" id="PTHR46310:SF7">
    <property type="entry name" value="AMIDASE 1"/>
    <property type="match status" value="1"/>
</dbReference>
<keyword evidence="4" id="KW-1185">Reference proteome</keyword>
<dbReference type="AlphaFoldDB" id="A0AAI8VXJ4"/>
<dbReference type="Proteomes" id="UP001295740">
    <property type="component" value="Unassembled WGS sequence"/>
</dbReference>
<accession>A0AAI8VXJ4</accession>
<feature type="domain" description="Amidase" evidence="2">
    <location>
        <begin position="165"/>
        <end position="594"/>
    </location>
</feature>
<proteinExistence type="predicted"/>
<dbReference type="PANTHER" id="PTHR46310">
    <property type="entry name" value="AMIDASE 1"/>
    <property type="match status" value="1"/>
</dbReference>
<dbReference type="InterPro" id="IPR036928">
    <property type="entry name" value="AS_sf"/>
</dbReference>
<name>A0AAI8VXJ4_9PEZI</name>
<evidence type="ECO:0000259" key="2">
    <source>
        <dbReference type="Pfam" id="PF01425"/>
    </source>
</evidence>
<dbReference type="EMBL" id="CAUWAG010000019">
    <property type="protein sequence ID" value="CAJ2512580.1"/>
    <property type="molecule type" value="Genomic_DNA"/>
</dbReference>
<organism evidence="3 4">
    <name type="scientific">Anthostomella pinea</name>
    <dbReference type="NCBI Taxonomy" id="933095"/>
    <lineage>
        <taxon>Eukaryota</taxon>
        <taxon>Fungi</taxon>
        <taxon>Dikarya</taxon>
        <taxon>Ascomycota</taxon>
        <taxon>Pezizomycotina</taxon>
        <taxon>Sordariomycetes</taxon>
        <taxon>Xylariomycetidae</taxon>
        <taxon>Xylariales</taxon>
        <taxon>Xylariaceae</taxon>
        <taxon>Anthostomella</taxon>
    </lineage>
</organism>
<reference evidence="3" key="1">
    <citation type="submission" date="2023-10" db="EMBL/GenBank/DDBJ databases">
        <authorList>
            <person name="Hackl T."/>
        </authorList>
    </citation>
    <scope>NUCLEOTIDE SEQUENCE</scope>
</reference>
<dbReference type="InterPro" id="IPR023631">
    <property type="entry name" value="Amidase_dom"/>
</dbReference>
<feature type="region of interest" description="Disordered" evidence="1">
    <location>
        <begin position="236"/>
        <end position="263"/>
    </location>
</feature>
<evidence type="ECO:0000313" key="3">
    <source>
        <dbReference type="EMBL" id="CAJ2512580.1"/>
    </source>
</evidence>
<gene>
    <name evidence="3" type="ORF">KHLLAP_LOCUS13048</name>
</gene>
<sequence>MAETDTTIVLAIGDSQFVLEQTTTVVALPGGPERFIPATAVDGDGDHFGHAELEEACIRFRSADDVWTEAFLEVLLLQSVGPLQLSASIERKSVQLHGLKNRVPNGPYAIHSPSGKVYSLLKLYEDTSNAFIRGTIRPAGHSRYKWLHSTDHIAVPSRLSTKGPDAQMPLRGLRFAVKDAIDVAGLETGCGSSCYRSFYPPQESSAAFINQLVSAGAVLVGKTRLGMWCDGQDPTERLEEVTPTNPRGDGFQKPGGSSSGSAAATASYPWLDFTIGTDTGGSVRHPAGLCGVFGMRPSHGSNNSSGLVCAASMDTPGIFARSVAITRDVSRVMMDQSWDNSIAKPDKLRYKILYAVESDSSEPSETPRFFSSQRRGPEANTPAGLILESFARDLENHLGCKRQEVCLDDLWMKTRPEGAPESLVEATGTIYQTVLYYELMHDVVQPFIKDYQAARSRAPFIEPITKARLDYGAGIPKAVYEQSVAALKTYATWVNEVLLPLPSSEDTEGTTIPLLVYPQSWGRPQYRNDGPRRAEGNIFWSGVSTYSISYCSGCPDVTVPLGETGFQSKFTESREHLPVAVSVLAPRGMDNELLSILADLEAKKVLKPVQCGSRLYAEGQSS</sequence>